<comment type="pathway">
    <text evidence="4">Nucleotide-sugar biosynthesis; ADP-L-glycero-beta-D-manno-heptose biosynthesis; ADP-L-glycero-beta-D-manno-heptose from D-glycero-beta-D-manno-heptose 7-phosphate: step 4/4.</text>
</comment>
<accession>A0AAF0I5M4</accession>
<dbReference type="RefSeq" id="WP_330931517.1">
    <property type="nucleotide sequence ID" value="NZ_CP119075.1"/>
</dbReference>
<feature type="binding site" evidence="4">
    <location>
        <begin position="38"/>
        <end position="39"/>
    </location>
    <ligand>
        <name>NADP(+)</name>
        <dbReference type="ChEBI" id="CHEBI:58349"/>
    </ligand>
</feature>
<dbReference type="InterPro" id="IPR036291">
    <property type="entry name" value="NAD(P)-bd_dom_sf"/>
</dbReference>
<feature type="binding site" evidence="4">
    <location>
        <begin position="80"/>
        <end position="84"/>
    </location>
    <ligand>
        <name>NADP(+)</name>
        <dbReference type="ChEBI" id="CHEBI:58349"/>
    </ligand>
</feature>
<keyword evidence="3 4" id="KW-0119">Carbohydrate metabolism</keyword>
<feature type="binding site" evidence="4">
    <location>
        <position position="180"/>
    </location>
    <ligand>
        <name>NADP(+)</name>
        <dbReference type="ChEBI" id="CHEBI:58349"/>
    </ligand>
</feature>
<comment type="catalytic activity">
    <reaction evidence="4">
        <text>ADP-D-glycero-beta-D-manno-heptose = ADP-L-glycero-beta-D-manno-heptose</text>
        <dbReference type="Rhea" id="RHEA:17577"/>
        <dbReference type="ChEBI" id="CHEBI:59967"/>
        <dbReference type="ChEBI" id="CHEBI:61506"/>
        <dbReference type="EC" id="5.1.3.20"/>
    </reaction>
</comment>
<evidence type="ECO:0000256" key="4">
    <source>
        <dbReference type="HAMAP-Rule" id="MF_01601"/>
    </source>
</evidence>
<organism evidence="6 7">
    <name type="scientific">Synoicihabitans lomoniglobus</name>
    <dbReference type="NCBI Taxonomy" id="2909285"/>
    <lineage>
        <taxon>Bacteria</taxon>
        <taxon>Pseudomonadati</taxon>
        <taxon>Verrucomicrobiota</taxon>
        <taxon>Opitutia</taxon>
        <taxon>Opitutales</taxon>
        <taxon>Opitutaceae</taxon>
        <taxon>Synoicihabitans</taxon>
    </lineage>
</organism>
<dbReference type="Gene3D" id="3.90.25.10">
    <property type="entry name" value="UDP-galactose 4-epimerase, domain 1"/>
    <property type="match status" value="1"/>
</dbReference>
<feature type="active site" description="Proton acceptor" evidence="4">
    <location>
        <position position="188"/>
    </location>
</feature>
<dbReference type="PANTHER" id="PTHR43103">
    <property type="entry name" value="NUCLEOSIDE-DIPHOSPHATE-SUGAR EPIMERASE"/>
    <property type="match status" value="1"/>
</dbReference>
<dbReference type="KEGG" id="slom:PXH66_10940"/>
<evidence type="ECO:0000256" key="3">
    <source>
        <dbReference type="ARBA" id="ARBA00023277"/>
    </source>
</evidence>
<dbReference type="InterPro" id="IPR001509">
    <property type="entry name" value="Epimerase_deHydtase"/>
</dbReference>
<comment type="caution">
    <text evidence="4">Lacks conserved residue(s) required for the propagation of feature annotation.</text>
</comment>
<dbReference type="PANTHER" id="PTHR43103:SF3">
    <property type="entry name" value="ADP-L-GLYCERO-D-MANNO-HEPTOSE-6-EPIMERASE"/>
    <property type="match status" value="1"/>
</dbReference>
<feature type="binding site" evidence="4">
    <location>
        <begin position="211"/>
        <end position="214"/>
    </location>
    <ligand>
        <name>substrate</name>
    </ligand>
</feature>
<feature type="binding site" evidence="4">
    <location>
        <position position="290"/>
    </location>
    <ligand>
        <name>substrate</name>
    </ligand>
</feature>
<feature type="domain" description="NAD-dependent epimerase/dehydratase" evidence="5">
    <location>
        <begin position="8"/>
        <end position="253"/>
    </location>
</feature>
<feature type="binding site" evidence="4">
    <location>
        <position position="225"/>
    </location>
    <ligand>
        <name>substrate</name>
    </ligand>
</feature>
<dbReference type="SUPFAM" id="SSF51735">
    <property type="entry name" value="NAD(P)-binding Rossmann-fold domains"/>
    <property type="match status" value="1"/>
</dbReference>
<comment type="similarity">
    <text evidence="4">Belongs to the NAD(P)-dependent epimerase/dehydratase family. HldD subfamily.</text>
</comment>
<feature type="binding site" evidence="4">
    <location>
        <position position="151"/>
    </location>
    <ligand>
        <name>NADP(+)</name>
        <dbReference type="ChEBI" id="CHEBI:58349"/>
    </ligand>
</feature>
<keyword evidence="1 4" id="KW-0521">NADP</keyword>
<dbReference type="InterPro" id="IPR011912">
    <property type="entry name" value="Heptose_epim"/>
</dbReference>
<feature type="binding site" evidence="4">
    <location>
        <position position="188"/>
    </location>
    <ligand>
        <name>NADP(+)</name>
        <dbReference type="ChEBI" id="CHEBI:58349"/>
    </ligand>
</feature>
<dbReference type="HAMAP" id="MF_01601">
    <property type="entry name" value="Heptose_epimerase"/>
    <property type="match status" value="1"/>
</dbReference>
<gene>
    <name evidence="6" type="primary">rfaD</name>
    <name evidence="4" type="synonym">hldD</name>
    <name evidence="6" type="ORF">PXH66_10940</name>
</gene>
<dbReference type="GO" id="GO:0050661">
    <property type="term" value="F:NADP binding"/>
    <property type="evidence" value="ECO:0007669"/>
    <property type="project" value="InterPro"/>
</dbReference>
<feature type="active site" description="Proton acceptor" evidence="4">
    <location>
        <position position="147"/>
    </location>
</feature>
<evidence type="ECO:0000256" key="2">
    <source>
        <dbReference type="ARBA" id="ARBA00023235"/>
    </source>
</evidence>
<feature type="binding site" evidence="4">
    <location>
        <position position="197"/>
    </location>
    <ligand>
        <name>substrate</name>
    </ligand>
</feature>
<proteinExistence type="inferred from homology"/>
<feature type="binding site" evidence="4">
    <location>
        <position position="190"/>
    </location>
    <ligand>
        <name>substrate</name>
    </ligand>
</feature>
<dbReference type="NCBIfam" id="TIGR02197">
    <property type="entry name" value="heptose_epim"/>
    <property type="match status" value="1"/>
</dbReference>
<protein>
    <recommendedName>
        <fullName evidence="4">ADP-L-glycero-D-manno-heptose-6-epimerase</fullName>
        <ecNumber evidence="4">5.1.3.20</ecNumber>
    </recommendedName>
    <alternativeName>
        <fullName evidence="4">ADP-L-glycero-beta-D-manno-heptose-6-epimerase</fullName>
        <shortName evidence="4">ADP-glyceromanno-heptose 6-epimerase</shortName>
        <shortName evidence="4">ADP-hep 6-epimerase</shortName>
        <shortName evidence="4">AGME</shortName>
    </alternativeName>
</protein>
<dbReference type="Gene3D" id="3.40.50.720">
    <property type="entry name" value="NAD(P)-binding Rossmann-like Domain"/>
    <property type="match status" value="1"/>
</dbReference>
<evidence type="ECO:0000313" key="6">
    <source>
        <dbReference type="EMBL" id="WED67364.1"/>
    </source>
</evidence>
<name>A0AAF0I5M4_9BACT</name>
<dbReference type="Pfam" id="PF01370">
    <property type="entry name" value="Epimerase"/>
    <property type="match status" value="1"/>
</dbReference>
<dbReference type="EC" id="5.1.3.20" evidence="4"/>
<keyword evidence="7" id="KW-1185">Reference proteome</keyword>
<dbReference type="EMBL" id="CP119075">
    <property type="protein sequence ID" value="WED67364.1"/>
    <property type="molecule type" value="Genomic_DNA"/>
</dbReference>
<feature type="binding site" evidence="4">
    <location>
        <position position="45"/>
    </location>
    <ligand>
        <name>NADP(+)</name>
        <dbReference type="ChEBI" id="CHEBI:58349"/>
    </ligand>
</feature>
<feature type="binding site" evidence="4">
    <location>
        <position position="97"/>
    </location>
    <ligand>
        <name>NADP(+)</name>
        <dbReference type="ChEBI" id="CHEBI:58349"/>
    </ligand>
</feature>
<comment type="domain">
    <text evidence="4">Contains a large N-terminal NADP-binding domain, and a smaller C-terminal substrate-binding domain.</text>
</comment>
<dbReference type="GO" id="GO:0005975">
    <property type="term" value="P:carbohydrate metabolic process"/>
    <property type="evidence" value="ECO:0007669"/>
    <property type="project" value="UniProtKB-UniRule"/>
</dbReference>
<reference evidence="6" key="1">
    <citation type="submission" date="2023-03" db="EMBL/GenBank/DDBJ databases">
        <title>Lomoglobus Profundus gen. nov., sp. nov., a novel member of the phylum Verrucomicrobia, isolated from deep-marine sediment of South China Sea.</title>
        <authorList>
            <person name="Ahmad T."/>
            <person name="Ishaq S.E."/>
            <person name="Wang F."/>
        </authorList>
    </citation>
    <scope>NUCLEOTIDE SEQUENCE</scope>
    <source>
        <strain evidence="6">LMO-M01</strain>
    </source>
</reference>
<comment type="function">
    <text evidence="4">Catalyzes the interconversion between ADP-D-glycero-beta-D-manno-heptose and ADP-L-glycero-beta-D-manno-heptose via an epimerization at carbon 6 of the heptose.</text>
</comment>
<evidence type="ECO:0000313" key="7">
    <source>
        <dbReference type="Proteomes" id="UP001218638"/>
    </source>
</evidence>
<dbReference type="Proteomes" id="UP001218638">
    <property type="component" value="Chromosome"/>
</dbReference>
<evidence type="ECO:0000256" key="1">
    <source>
        <dbReference type="ARBA" id="ARBA00022857"/>
    </source>
</evidence>
<evidence type="ECO:0000259" key="5">
    <source>
        <dbReference type="Pfam" id="PF01370"/>
    </source>
</evidence>
<dbReference type="AlphaFoldDB" id="A0AAF0I5M4"/>
<dbReference type="GO" id="GO:0008712">
    <property type="term" value="F:ADP-glyceromanno-heptose 6-epimerase activity"/>
    <property type="evidence" value="ECO:0007669"/>
    <property type="project" value="UniProtKB-UniRule"/>
</dbReference>
<comment type="cofactor">
    <cofactor evidence="4">
        <name>NADP(+)</name>
        <dbReference type="ChEBI" id="CHEBI:58349"/>
    </cofactor>
    <text evidence="4">Binds 1 NADP(+) per subunit.</text>
</comment>
<comment type="subunit">
    <text evidence="4">Homopentamer.</text>
</comment>
<feature type="binding site" evidence="4">
    <location>
        <position position="179"/>
    </location>
    <ligand>
        <name>substrate</name>
    </ligand>
</feature>
<sequence length="330" mass="36954">MPLINPRIVITGAAGFIGSRLLARLNETTSAEDILAVDHPISQRKVTNLAVAPDVSFLTHTAFIEALESGSLSPEVIFHMGACSSTVETDWRYLAENNIRYSQRIWEWSAANGRQFIYASSAATYGDGTHGFDDEYDIQNLRPLNLYGKSKHDFDLWVEAQTQKDRARPAQCVGLKFFNVYGPGESHKGRMASMVFHGWNQLRDTGAVRLFKSHHSDYADGGQLRDFIYVADVVDVILTLTKQPQVSGLFNLGTGRAHSFRSLIEELFRAVGQPPNIEYIPMPRDLRSKYQYFTEAKMRKLTEAGISFSPTPLSDAVADYAQWLRANAPI</sequence>
<keyword evidence="2 4" id="KW-0413">Isomerase</keyword>
<feature type="binding site" evidence="4">
    <location>
        <begin position="16"/>
        <end position="17"/>
    </location>
    <ligand>
        <name>NADP(+)</name>
        <dbReference type="ChEBI" id="CHEBI:58349"/>
    </ligand>
</feature>